<dbReference type="EMBL" id="JADJZA010000011">
    <property type="protein sequence ID" value="MBK9298884.1"/>
    <property type="molecule type" value="Genomic_DNA"/>
</dbReference>
<reference evidence="5 6" key="1">
    <citation type="submission" date="2020-10" db="EMBL/GenBank/DDBJ databases">
        <title>Connecting structure to function with the recovery of over 1000 high-quality activated sludge metagenome-assembled genomes encoding full-length rRNA genes using long-read sequencing.</title>
        <authorList>
            <person name="Singleton C.M."/>
            <person name="Petriglieri F."/>
            <person name="Kristensen J.M."/>
            <person name="Kirkegaard R.H."/>
            <person name="Michaelsen T.Y."/>
            <person name="Andersen M.H."/>
            <person name="Karst S.M."/>
            <person name="Dueholm M.S."/>
            <person name="Nielsen P.H."/>
            <person name="Albertsen M."/>
        </authorList>
    </citation>
    <scope>NUCLEOTIDE SEQUENCE [LARGE SCALE GENOMIC DNA]</scope>
    <source>
        <strain evidence="5">Lyne_18-Q3-R50-59_MAXAC.006</strain>
    </source>
</reference>
<dbReference type="SUPFAM" id="SSF55031">
    <property type="entry name" value="Bacterial exopeptidase dimerisation domain"/>
    <property type="match status" value="1"/>
</dbReference>
<evidence type="ECO:0000256" key="1">
    <source>
        <dbReference type="ARBA" id="ARBA00022723"/>
    </source>
</evidence>
<keyword evidence="1" id="KW-0479">Metal-binding</keyword>
<dbReference type="GO" id="GO:0009089">
    <property type="term" value="P:lysine biosynthetic process via diaminopimelate"/>
    <property type="evidence" value="ECO:0007669"/>
    <property type="project" value="UniProtKB-UniRule"/>
</dbReference>
<gene>
    <name evidence="5" type="ORF">IPN02_19045</name>
</gene>
<dbReference type="Gene3D" id="3.40.630.10">
    <property type="entry name" value="Zn peptidases"/>
    <property type="match status" value="1"/>
</dbReference>
<evidence type="ECO:0000313" key="6">
    <source>
        <dbReference type="Proteomes" id="UP000727993"/>
    </source>
</evidence>
<accession>A0A936NFV5</accession>
<dbReference type="InterPro" id="IPR000595">
    <property type="entry name" value="cNMP-bd_dom"/>
</dbReference>
<dbReference type="GO" id="GO:0008777">
    <property type="term" value="F:acetylornithine deacetylase activity"/>
    <property type="evidence" value="ECO:0007669"/>
    <property type="project" value="TreeGrafter"/>
</dbReference>
<proteinExistence type="predicted"/>
<dbReference type="EC" id="3.5.1.18" evidence="3"/>
<dbReference type="GO" id="GO:0006526">
    <property type="term" value="P:L-arginine biosynthetic process"/>
    <property type="evidence" value="ECO:0007669"/>
    <property type="project" value="TreeGrafter"/>
</dbReference>
<dbReference type="InterPro" id="IPR050072">
    <property type="entry name" value="Peptidase_M20A"/>
</dbReference>
<evidence type="ECO:0000313" key="5">
    <source>
        <dbReference type="EMBL" id="MBK9298884.1"/>
    </source>
</evidence>
<dbReference type="Proteomes" id="UP000727993">
    <property type="component" value="Unassembled WGS sequence"/>
</dbReference>
<dbReference type="Pfam" id="PF07687">
    <property type="entry name" value="M20_dimer"/>
    <property type="match status" value="1"/>
</dbReference>
<dbReference type="InterPro" id="IPR002933">
    <property type="entry name" value="Peptidase_M20"/>
</dbReference>
<dbReference type="InterPro" id="IPR036264">
    <property type="entry name" value="Bact_exopeptidase_dim_dom"/>
</dbReference>
<dbReference type="AlphaFoldDB" id="A0A936NFV5"/>
<dbReference type="InterPro" id="IPR011650">
    <property type="entry name" value="Peptidase_M20_dimer"/>
</dbReference>
<comment type="caution">
    <text evidence="5">The sequence shown here is derived from an EMBL/GenBank/DDBJ whole genome shotgun (WGS) entry which is preliminary data.</text>
</comment>
<evidence type="ECO:0000259" key="4">
    <source>
        <dbReference type="PROSITE" id="PS50042"/>
    </source>
</evidence>
<dbReference type="GO" id="GO:0046872">
    <property type="term" value="F:metal ion binding"/>
    <property type="evidence" value="ECO:0007669"/>
    <property type="project" value="UniProtKB-KW"/>
</dbReference>
<name>A0A936NFV5_9ACTN</name>
<dbReference type="NCBIfam" id="TIGR01900">
    <property type="entry name" value="dapE-gram_pos"/>
    <property type="match status" value="1"/>
</dbReference>
<dbReference type="SUPFAM" id="SSF53187">
    <property type="entry name" value="Zn-dependent exopeptidases"/>
    <property type="match status" value="1"/>
</dbReference>
<dbReference type="PROSITE" id="PS50042">
    <property type="entry name" value="CNMP_BINDING_3"/>
    <property type="match status" value="1"/>
</dbReference>
<dbReference type="GO" id="GO:0009014">
    <property type="term" value="F:succinyl-diaminopimelate desuccinylase activity"/>
    <property type="evidence" value="ECO:0007669"/>
    <property type="project" value="UniProtKB-UniRule"/>
</dbReference>
<evidence type="ECO:0000256" key="2">
    <source>
        <dbReference type="ARBA" id="ARBA00022801"/>
    </source>
</evidence>
<keyword evidence="2 5" id="KW-0378">Hydrolase</keyword>
<protein>
    <recommendedName>
        <fullName evidence="3">Succinyl-diaminopimelate desuccinylase</fullName>
        <ecNumber evidence="3">3.5.1.18</ecNumber>
    </recommendedName>
</protein>
<dbReference type="PANTHER" id="PTHR43808:SF31">
    <property type="entry name" value="N-ACETYL-L-CITRULLINE DEACETYLASE"/>
    <property type="match status" value="1"/>
</dbReference>
<dbReference type="Gene3D" id="3.30.70.360">
    <property type="match status" value="1"/>
</dbReference>
<feature type="domain" description="Cyclic nucleotide-binding" evidence="4">
    <location>
        <begin position="44"/>
        <end position="126"/>
    </location>
</feature>
<dbReference type="InterPro" id="IPR010174">
    <property type="entry name" value="Succinyl-DAP_deSuclase_DapE"/>
</dbReference>
<dbReference type="PANTHER" id="PTHR43808">
    <property type="entry name" value="ACETYLORNITHINE DEACETYLASE"/>
    <property type="match status" value="1"/>
</dbReference>
<organism evidence="5 6">
    <name type="scientific">Candidatus Neomicrothrix subdominans</name>
    <dbReference type="NCBI Taxonomy" id="2954438"/>
    <lineage>
        <taxon>Bacteria</taxon>
        <taxon>Bacillati</taxon>
        <taxon>Actinomycetota</taxon>
        <taxon>Acidimicrobiia</taxon>
        <taxon>Acidimicrobiales</taxon>
        <taxon>Microthrixaceae</taxon>
        <taxon>Candidatus Neomicrothrix</taxon>
    </lineage>
</organism>
<sequence length="384" mass="41087">MPATNRRPKVSLRSPTTVPELTTDLLSATSRLMGVRSESFDERALADLVEADLSALVSARGETFTVDRVGDNVVARTHLGRSARLILAGHLDTVPANDNSIPRLDGDVLWGLGSADMKGGLAVMLDLACAIAEPAVDVTWVFYAREEVATAHSGLLELERLRPDLLGGDVALLGEPTDGALEAGCQGSVRVQVALRGVRAHTARAWMGQNAIHRAGELLLRLNDWRPRRPTIDGCTYHEALQAVAIEGGVAGNVVPDAVTLTVVHRFAPDRGLDEAEAWLRGWLVPSLSDGDAITVVDRSRAAPPGLGHPLLARLIERHHLETRAKLGWTDAAFFAERGIPAANFGPGDPVVAHTADERLERASIDRVWAVLGDLLVNGVVDVP</sequence>
<dbReference type="Pfam" id="PF01546">
    <property type="entry name" value="Peptidase_M20"/>
    <property type="match status" value="1"/>
</dbReference>
<evidence type="ECO:0000256" key="3">
    <source>
        <dbReference type="NCBIfam" id="TIGR01900"/>
    </source>
</evidence>